<comment type="subcellular location">
    <subcellularLocation>
        <location evidence="1">Membrane</location>
        <topology evidence="1">Multi-pass membrane protein</topology>
    </subcellularLocation>
</comment>
<evidence type="ECO:0000256" key="5">
    <source>
        <dbReference type="ARBA" id="ARBA00023136"/>
    </source>
</evidence>
<evidence type="ECO:0000313" key="8">
    <source>
        <dbReference type="EMBL" id="CDP35458.1"/>
    </source>
</evidence>
<feature type="transmembrane region" description="Helical" evidence="6">
    <location>
        <begin position="211"/>
        <end position="232"/>
    </location>
</feature>
<feature type="transmembrane region" description="Helical" evidence="6">
    <location>
        <begin position="388"/>
        <end position="408"/>
    </location>
</feature>
<evidence type="ECO:0000256" key="4">
    <source>
        <dbReference type="ARBA" id="ARBA00022989"/>
    </source>
</evidence>
<evidence type="ECO:0000256" key="2">
    <source>
        <dbReference type="ARBA" id="ARBA00022448"/>
    </source>
</evidence>
<evidence type="ECO:0000256" key="6">
    <source>
        <dbReference type="SAM" id="Phobius"/>
    </source>
</evidence>
<keyword evidence="5 6" id="KW-0472">Membrane</keyword>
<name>A0A060T3B5_BLAAD</name>
<gene>
    <name evidence="8" type="ORF">GNLVRS02_ARAD1C35992g</name>
</gene>
<dbReference type="AlphaFoldDB" id="A0A060T3B5"/>
<sequence length="544" mass="61936">MSAEYDKSTVVDKSNGVVTIEEPGSEDSSLYASQRHVFEDPHVAEYYREVYEKCQYECRHLFDPKFEWTKAEEKSVVRKTEFKATLWALIMFIALDVDRFNIQQATSDDMLTDLGLTTNDFNLGNTLNLVCFLMAELPSQLISKKLGPDRWIPAQLVLWSLVSLCQCKMSGRSSFLATRALIGLLQGGFIPDIILWLSYFYTRKEFTLRIGIFYLANPGTSIIASLMGYGILHMQGINGWEGWRWLFLIEGLVTLVVGLVSFFMMPPSVVQTKTWFRPNGWYTEREEKIMVNRILRDEPAKGDMNNRQAVSFKGLINAILDYNLWPMYVIRILTDIGTHPVTTYLSLTLRKMGISVLNTNLLHIPYNVMKMISMIVIALAAEKFNNHMAVFATMPIWIIPCFAALRWWPGALKDVWGTYALLTVMLSHSGFAPLTSAWISGNSNSVQSRAVTSAILNMFSQSGGIIAANIYRADDAPYYHRGNETLFGIAIAALAAIGFAKFYYVTVNKRRENRWNAMTPEQRIHYIKTTKDTGSSRLDFRYTH</sequence>
<dbReference type="InterPro" id="IPR011701">
    <property type="entry name" value="MFS"/>
</dbReference>
<dbReference type="PROSITE" id="PS50850">
    <property type="entry name" value="MFS"/>
    <property type="match status" value="1"/>
</dbReference>
<dbReference type="PANTHER" id="PTHR43791:SF29">
    <property type="entry name" value="MAJOR FACILITATOR SUPERFAMILY (MFS) PROFILE DOMAIN-CONTAINING PROTEIN"/>
    <property type="match status" value="1"/>
</dbReference>
<feature type="transmembrane region" description="Helical" evidence="6">
    <location>
        <begin position="176"/>
        <end position="199"/>
    </location>
</feature>
<dbReference type="FunFam" id="1.20.1250.20:FF:000106">
    <property type="entry name" value="MFS transporter, putative"/>
    <property type="match status" value="1"/>
</dbReference>
<accession>A0A060T3B5</accession>
<keyword evidence="3 6" id="KW-0812">Transmembrane</keyword>
<dbReference type="PANTHER" id="PTHR43791">
    <property type="entry name" value="PERMEASE-RELATED"/>
    <property type="match status" value="1"/>
</dbReference>
<feature type="transmembrane region" description="Helical" evidence="6">
    <location>
        <begin position="485"/>
        <end position="504"/>
    </location>
</feature>
<proteinExistence type="predicted"/>
<feature type="transmembrane region" description="Helical" evidence="6">
    <location>
        <begin position="364"/>
        <end position="381"/>
    </location>
</feature>
<feature type="domain" description="Major facilitator superfamily (MFS) profile" evidence="7">
    <location>
        <begin position="84"/>
        <end position="510"/>
    </location>
</feature>
<dbReference type="Pfam" id="PF07690">
    <property type="entry name" value="MFS_1"/>
    <property type="match status" value="1"/>
</dbReference>
<organism evidence="8">
    <name type="scientific">Blastobotrys adeninivorans</name>
    <name type="common">Yeast</name>
    <name type="synonym">Arxula adeninivorans</name>
    <dbReference type="NCBI Taxonomy" id="409370"/>
    <lineage>
        <taxon>Eukaryota</taxon>
        <taxon>Fungi</taxon>
        <taxon>Dikarya</taxon>
        <taxon>Ascomycota</taxon>
        <taxon>Saccharomycotina</taxon>
        <taxon>Dipodascomycetes</taxon>
        <taxon>Dipodascales</taxon>
        <taxon>Trichomonascaceae</taxon>
        <taxon>Blastobotrys</taxon>
    </lineage>
</organism>
<feature type="transmembrane region" description="Helical" evidence="6">
    <location>
        <begin position="420"/>
        <end position="439"/>
    </location>
</feature>
<feature type="transmembrane region" description="Helical" evidence="6">
    <location>
        <begin position="244"/>
        <end position="265"/>
    </location>
</feature>
<evidence type="ECO:0000259" key="7">
    <source>
        <dbReference type="PROSITE" id="PS50850"/>
    </source>
</evidence>
<dbReference type="InterPro" id="IPR036259">
    <property type="entry name" value="MFS_trans_sf"/>
</dbReference>
<dbReference type="Gene3D" id="1.20.1250.20">
    <property type="entry name" value="MFS general substrate transporter like domains"/>
    <property type="match status" value="2"/>
</dbReference>
<evidence type="ECO:0000256" key="1">
    <source>
        <dbReference type="ARBA" id="ARBA00004141"/>
    </source>
</evidence>
<dbReference type="EMBL" id="HG937693">
    <property type="protein sequence ID" value="CDP35458.1"/>
    <property type="molecule type" value="Genomic_DNA"/>
</dbReference>
<reference evidence="8" key="1">
    <citation type="submission" date="2014-02" db="EMBL/GenBank/DDBJ databases">
        <authorList>
            <person name="Genoscope - CEA"/>
        </authorList>
    </citation>
    <scope>NUCLEOTIDE SEQUENCE</scope>
    <source>
        <strain evidence="8">LS3</strain>
    </source>
</reference>
<dbReference type="InterPro" id="IPR020846">
    <property type="entry name" value="MFS_dom"/>
</dbReference>
<evidence type="ECO:0000256" key="3">
    <source>
        <dbReference type="ARBA" id="ARBA00022692"/>
    </source>
</evidence>
<reference evidence="8" key="2">
    <citation type="submission" date="2014-06" db="EMBL/GenBank/DDBJ databases">
        <title>The complete genome of Blastobotrys (Arxula) adeninivorans LS3 - a yeast of biotechnological interest.</title>
        <authorList>
            <person name="Kunze G."/>
            <person name="Gaillardin C."/>
            <person name="Czernicka M."/>
            <person name="Durrens P."/>
            <person name="Martin T."/>
            <person name="Boer E."/>
            <person name="Gabaldon T."/>
            <person name="Cruz J."/>
            <person name="Talla E."/>
            <person name="Marck C."/>
            <person name="Goffeau A."/>
            <person name="Barbe V."/>
            <person name="Baret P."/>
            <person name="Baronian K."/>
            <person name="Beier S."/>
            <person name="Bleykasten C."/>
            <person name="Bode R."/>
            <person name="Casaregola S."/>
            <person name="Despons L."/>
            <person name="Fairhead C."/>
            <person name="Giersberg M."/>
            <person name="Gierski P."/>
            <person name="Hahnel U."/>
            <person name="Hartmann A."/>
            <person name="Jankowska D."/>
            <person name="Jubin C."/>
            <person name="Jung P."/>
            <person name="Lafontaine I."/>
            <person name="Leh-Louis V."/>
            <person name="Lemaire M."/>
            <person name="Marcet-Houben M."/>
            <person name="Mascher M."/>
            <person name="Morel G."/>
            <person name="Richard G.-F."/>
            <person name="Riechen J."/>
            <person name="Sacerdot C."/>
            <person name="Sarkar A."/>
            <person name="Savel G."/>
            <person name="Schacherer J."/>
            <person name="Sherman D."/>
            <person name="Straub M.-L."/>
            <person name="Stein N."/>
            <person name="Thierry A."/>
            <person name="Trautwein-Schult A."/>
            <person name="Westhof E."/>
            <person name="Worch S."/>
            <person name="Dujon B."/>
            <person name="Souciet J.-L."/>
            <person name="Wincker P."/>
            <person name="Scholz U."/>
            <person name="Neuveglise N."/>
        </authorList>
    </citation>
    <scope>NUCLEOTIDE SEQUENCE</scope>
    <source>
        <strain evidence="8">LS3</strain>
    </source>
</reference>
<protein>
    <submittedName>
        <fullName evidence="8">ARAD1C35992p</fullName>
    </submittedName>
</protein>
<dbReference type="PhylomeDB" id="A0A060T3B5"/>
<dbReference type="GO" id="GO:0016020">
    <property type="term" value="C:membrane"/>
    <property type="evidence" value="ECO:0007669"/>
    <property type="project" value="UniProtKB-SubCell"/>
</dbReference>
<keyword evidence="2" id="KW-0813">Transport</keyword>
<keyword evidence="4 6" id="KW-1133">Transmembrane helix</keyword>
<dbReference type="SUPFAM" id="SSF103473">
    <property type="entry name" value="MFS general substrate transporter"/>
    <property type="match status" value="1"/>
</dbReference>
<dbReference type="GO" id="GO:0022857">
    <property type="term" value="F:transmembrane transporter activity"/>
    <property type="evidence" value="ECO:0007669"/>
    <property type="project" value="InterPro"/>
</dbReference>